<gene>
    <name evidence="6" type="ORF">WICANDRAFT_106270</name>
</gene>
<feature type="transmembrane region" description="Helical" evidence="5">
    <location>
        <begin position="541"/>
        <end position="560"/>
    </location>
</feature>
<dbReference type="PANTHER" id="PTHR23502">
    <property type="entry name" value="MAJOR FACILITATOR SUPERFAMILY"/>
    <property type="match status" value="1"/>
</dbReference>
<feature type="transmembrane region" description="Helical" evidence="5">
    <location>
        <begin position="403"/>
        <end position="424"/>
    </location>
</feature>
<keyword evidence="7" id="KW-1185">Reference proteome</keyword>
<feature type="transmembrane region" description="Helical" evidence="5">
    <location>
        <begin position="511"/>
        <end position="529"/>
    </location>
</feature>
<dbReference type="AlphaFoldDB" id="A0A1E3P2T4"/>
<protein>
    <recommendedName>
        <fullName evidence="8">Major facilitator superfamily (MFS) profile domain-containing protein</fullName>
    </recommendedName>
</protein>
<dbReference type="GO" id="GO:0005886">
    <property type="term" value="C:plasma membrane"/>
    <property type="evidence" value="ECO:0007669"/>
    <property type="project" value="TreeGrafter"/>
</dbReference>
<dbReference type="Proteomes" id="UP000094112">
    <property type="component" value="Unassembled WGS sequence"/>
</dbReference>
<dbReference type="GO" id="GO:0022857">
    <property type="term" value="F:transmembrane transporter activity"/>
    <property type="evidence" value="ECO:0007669"/>
    <property type="project" value="InterPro"/>
</dbReference>
<evidence type="ECO:0000313" key="7">
    <source>
        <dbReference type="Proteomes" id="UP000094112"/>
    </source>
</evidence>
<comment type="subcellular location">
    <subcellularLocation>
        <location evidence="1">Membrane</location>
        <topology evidence="1">Multi-pass membrane protein</topology>
    </subcellularLocation>
</comment>
<evidence type="ECO:0000256" key="4">
    <source>
        <dbReference type="ARBA" id="ARBA00023136"/>
    </source>
</evidence>
<evidence type="ECO:0008006" key="8">
    <source>
        <dbReference type="Google" id="ProtNLM"/>
    </source>
</evidence>
<organism evidence="6 7">
    <name type="scientific">Wickerhamomyces anomalus (strain ATCC 58044 / CBS 1984 / NCYC 433 / NRRL Y-366-8)</name>
    <name type="common">Yeast</name>
    <name type="synonym">Hansenula anomala</name>
    <dbReference type="NCBI Taxonomy" id="683960"/>
    <lineage>
        <taxon>Eukaryota</taxon>
        <taxon>Fungi</taxon>
        <taxon>Dikarya</taxon>
        <taxon>Ascomycota</taxon>
        <taxon>Saccharomycotina</taxon>
        <taxon>Saccharomycetes</taxon>
        <taxon>Phaffomycetales</taxon>
        <taxon>Wickerhamomycetaceae</taxon>
        <taxon>Wickerhamomyces</taxon>
    </lineage>
</organism>
<dbReference type="InterPro" id="IPR036259">
    <property type="entry name" value="MFS_trans_sf"/>
</dbReference>
<dbReference type="GeneID" id="30197713"/>
<evidence type="ECO:0000256" key="5">
    <source>
        <dbReference type="SAM" id="Phobius"/>
    </source>
</evidence>
<keyword evidence="2 5" id="KW-0812">Transmembrane</keyword>
<proteinExistence type="predicted"/>
<feature type="transmembrane region" description="Helical" evidence="5">
    <location>
        <begin position="194"/>
        <end position="216"/>
    </location>
</feature>
<evidence type="ECO:0000256" key="2">
    <source>
        <dbReference type="ARBA" id="ARBA00022692"/>
    </source>
</evidence>
<accession>A0A1E3P2T4</accession>
<keyword evidence="4 5" id="KW-0472">Membrane</keyword>
<name>A0A1E3P2T4_WICAA</name>
<dbReference type="InterPro" id="IPR011701">
    <property type="entry name" value="MFS"/>
</dbReference>
<feature type="transmembrane region" description="Helical" evidence="5">
    <location>
        <begin position="135"/>
        <end position="153"/>
    </location>
</feature>
<reference evidence="6 7" key="1">
    <citation type="journal article" date="2016" name="Proc. Natl. Acad. Sci. U.S.A.">
        <title>Comparative genomics of biotechnologically important yeasts.</title>
        <authorList>
            <person name="Riley R."/>
            <person name="Haridas S."/>
            <person name="Wolfe K.H."/>
            <person name="Lopes M.R."/>
            <person name="Hittinger C.T."/>
            <person name="Goeker M."/>
            <person name="Salamov A.A."/>
            <person name="Wisecaver J.H."/>
            <person name="Long T.M."/>
            <person name="Calvey C.H."/>
            <person name="Aerts A.L."/>
            <person name="Barry K.W."/>
            <person name="Choi C."/>
            <person name="Clum A."/>
            <person name="Coughlan A.Y."/>
            <person name="Deshpande S."/>
            <person name="Douglass A.P."/>
            <person name="Hanson S.J."/>
            <person name="Klenk H.-P."/>
            <person name="LaButti K.M."/>
            <person name="Lapidus A."/>
            <person name="Lindquist E.A."/>
            <person name="Lipzen A.M."/>
            <person name="Meier-Kolthoff J.P."/>
            <person name="Ohm R.A."/>
            <person name="Otillar R.P."/>
            <person name="Pangilinan J.L."/>
            <person name="Peng Y."/>
            <person name="Rokas A."/>
            <person name="Rosa C.A."/>
            <person name="Scheuner C."/>
            <person name="Sibirny A.A."/>
            <person name="Slot J.C."/>
            <person name="Stielow J.B."/>
            <person name="Sun H."/>
            <person name="Kurtzman C.P."/>
            <person name="Blackwell M."/>
            <person name="Grigoriev I.V."/>
            <person name="Jeffries T.W."/>
        </authorList>
    </citation>
    <scope>NUCLEOTIDE SEQUENCE [LARGE SCALE GENOMIC DNA]</scope>
    <source>
        <strain evidence="7">ATCC 58044 / CBS 1984 / NCYC 433 / NRRL Y-366-8</strain>
    </source>
</reference>
<dbReference type="EMBL" id="KV454211">
    <property type="protein sequence ID" value="ODQ59504.1"/>
    <property type="molecule type" value="Genomic_DNA"/>
</dbReference>
<dbReference type="Pfam" id="PF07690">
    <property type="entry name" value="MFS_1"/>
    <property type="match status" value="1"/>
</dbReference>
<feature type="transmembrane region" description="Helical" evidence="5">
    <location>
        <begin position="106"/>
        <end position="123"/>
    </location>
</feature>
<feature type="transmembrane region" description="Helical" evidence="5">
    <location>
        <begin position="477"/>
        <end position="499"/>
    </location>
</feature>
<dbReference type="OrthoDB" id="5215911at2759"/>
<dbReference type="RefSeq" id="XP_019038711.1">
    <property type="nucleotide sequence ID" value="XM_019180467.1"/>
</dbReference>
<evidence type="ECO:0000313" key="6">
    <source>
        <dbReference type="EMBL" id="ODQ59504.1"/>
    </source>
</evidence>
<dbReference type="Gene3D" id="1.20.1250.20">
    <property type="entry name" value="MFS general substrate transporter like domains"/>
    <property type="match status" value="1"/>
</dbReference>
<feature type="transmembrane region" description="Helical" evidence="5">
    <location>
        <begin position="68"/>
        <end position="86"/>
    </location>
</feature>
<dbReference type="SUPFAM" id="SSF103473">
    <property type="entry name" value="MFS general substrate transporter"/>
    <property type="match status" value="1"/>
</dbReference>
<feature type="transmembrane region" description="Helical" evidence="5">
    <location>
        <begin position="159"/>
        <end position="187"/>
    </location>
</feature>
<dbReference type="STRING" id="683960.A0A1E3P2T4"/>
<keyword evidence="3 5" id="KW-1133">Transmembrane helix</keyword>
<feature type="transmembrane region" description="Helical" evidence="5">
    <location>
        <begin position="444"/>
        <end position="465"/>
    </location>
</feature>
<dbReference type="PANTHER" id="PTHR23502:SF34">
    <property type="entry name" value="PROTEIN HOL1"/>
    <property type="match status" value="1"/>
</dbReference>
<feature type="transmembrane region" description="Helical" evidence="5">
    <location>
        <begin position="362"/>
        <end position="383"/>
    </location>
</feature>
<sequence length="583" mass="65309">MSQVDQLNTIERDIAETPGTTVISADNLNDIANVGLNKKKGSQGIILIPQPSLDPNDPLNWSRFRKELHFGILCLFTILLAGFSAWCPPLYSVFIANLNVSINQLNNGLAFQFLFLAVGCALLQPLSMKIGKRPVYLLETVIALVSHAVLSTATDEKKYYAFGSINGFSCAAMDSLIQISIADIFFLHEHGSRFGIYVFCLSCGSFFAPMLSPLVVNSMKGDWKWCCYAIIIMASGLFIIQVFFLEESLFKRTLFETHENDEKLITVALSNVEQSMSNDPNQKELYNIVSKRVRENLESITSRSNNDKISTSEPKSETNTKIDTVLEIPANKGFIRRMSVYNLEQAIDTKLWKLTLNPFRTLLYPAVIWGSLVYGIQICWLSLVGITQSQFFFAPPYNFSTSSVGLVNLASFVGSIFGAIYLHYTDTFQVYKSKKNNGIFEPEFRLWTMIPVIIINSCGLLMYGLGVHSGVHWICPVIGNACIAFGLGGGSALAMVYVLESYPKQSMETMVAVLVVRNLLGMVFTFVFQDWLDAIGLVKTTWMLFMFCVLINGFFILFIYKGKKFRQMTAKLYFSATAEANYN</sequence>
<evidence type="ECO:0000256" key="1">
    <source>
        <dbReference type="ARBA" id="ARBA00004141"/>
    </source>
</evidence>
<dbReference type="GO" id="GO:0000324">
    <property type="term" value="C:fungal-type vacuole"/>
    <property type="evidence" value="ECO:0007669"/>
    <property type="project" value="TreeGrafter"/>
</dbReference>
<feature type="transmembrane region" description="Helical" evidence="5">
    <location>
        <begin position="228"/>
        <end position="245"/>
    </location>
</feature>
<evidence type="ECO:0000256" key="3">
    <source>
        <dbReference type="ARBA" id="ARBA00022989"/>
    </source>
</evidence>